<dbReference type="AlphaFoldDB" id="A0A939MKL2"/>
<dbReference type="PANTHER" id="PTHR45527">
    <property type="entry name" value="NONRIBOSOMAL PEPTIDE SYNTHETASE"/>
    <property type="match status" value="1"/>
</dbReference>
<dbReference type="SUPFAM" id="SSF56801">
    <property type="entry name" value="Acetyl-CoA synthetase-like"/>
    <property type="match status" value="1"/>
</dbReference>
<sequence>MRLVLVGDENEGRFEIAIPILAIDLIMAGTGCRTDRGLALTADAPAYVMYTSGSTDLPKAVVVPHRAVNRLVINNGYAEFTSSDCVAWVGNPAFSINTLEDWPALLHGSSLIVIPHKLCCSRR</sequence>
<comment type="caution">
    <text evidence="2">The sequence shown here is derived from an EMBL/GenBank/DDBJ whole genome shotgun (WGS) entry which is preliminary data.</text>
</comment>
<dbReference type="PANTHER" id="PTHR45527:SF14">
    <property type="entry name" value="PLIPASTATIN SYNTHASE SUBUNIT B"/>
    <property type="match status" value="1"/>
</dbReference>
<name>A0A939MKL2_9BRAD</name>
<reference evidence="2" key="1">
    <citation type="submission" date="2021-03" db="EMBL/GenBank/DDBJ databases">
        <title>Whole Genome Sequence of Bradyrhizobium sp. Strain 144S4.</title>
        <authorList>
            <person name="Bromfield E.S.P."/>
            <person name="Cloutier S."/>
        </authorList>
    </citation>
    <scope>NUCLEOTIDE SEQUENCE [LARGE SCALE GENOMIC DNA]</scope>
    <source>
        <strain evidence="2">144S4</strain>
    </source>
</reference>
<protein>
    <submittedName>
        <fullName evidence="2">AMP-binding protein</fullName>
    </submittedName>
</protein>
<feature type="domain" description="AMP-dependent synthetase/ligase" evidence="1">
    <location>
        <begin position="40"/>
        <end position="116"/>
    </location>
</feature>
<evidence type="ECO:0000259" key="1">
    <source>
        <dbReference type="Pfam" id="PF00501"/>
    </source>
</evidence>
<gene>
    <name evidence="2" type="ORF">J4G43_44585</name>
</gene>
<organism evidence="2">
    <name type="scientific">Bradyrhizobium barranii subsp. barranii</name>
    <dbReference type="NCBI Taxonomy" id="2823807"/>
    <lineage>
        <taxon>Bacteria</taxon>
        <taxon>Pseudomonadati</taxon>
        <taxon>Pseudomonadota</taxon>
        <taxon>Alphaproteobacteria</taxon>
        <taxon>Hyphomicrobiales</taxon>
        <taxon>Nitrobacteraceae</taxon>
        <taxon>Bradyrhizobium</taxon>
        <taxon>Bradyrhizobium barranii</taxon>
    </lineage>
</organism>
<dbReference type="Pfam" id="PF00501">
    <property type="entry name" value="AMP-binding"/>
    <property type="match status" value="1"/>
</dbReference>
<proteinExistence type="predicted"/>
<dbReference type="GO" id="GO:0044550">
    <property type="term" value="P:secondary metabolite biosynthetic process"/>
    <property type="evidence" value="ECO:0007669"/>
    <property type="project" value="TreeGrafter"/>
</dbReference>
<accession>A0A939MKL2</accession>
<dbReference type="EMBL" id="JAGEMI010000001">
    <property type="protein sequence ID" value="MBO1867707.1"/>
    <property type="molecule type" value="Genomic_DNA"/>
</dbReference>
<dbReference type="GO" id="GO:0005829">
    <property type="term" value="C:cytosol"/>
    <property type="evidence" value="ECO:0007669"/>
    <property type="project" value="TreeGrafter"/>
</dbReference>
<dbReference type="GO" id="GO:0043041">
    <property type="term" value="P:amino acid activation for nonribosomal peptide biosynthetic process"/>
    <property type="evidence" value="ECO:0007669"/>
    <property type="project" value="TreeGrafter"/>
</dbReference>
<dbReference type="GO" id="GO:0031177">
    <property type="term" value="F:phosphopantetheine binding"/>
    <property type="evidence" value="ECO:0007669"/>
    <property type="project" value="TreeGrafter"/>
</dbReference>
<dbReference type="Gene3D" id="3.40.50.980">
    <property type="match status" value="2"/>
</dbReference>
<dbReference type="InterPro" id="IPR000873">
    <property type="entry name" value="AMP-dep_synth/lig_dom"/>
</dbReference>
<evidence type="ECO:0000313" key="2">
    <source>
        <dbReference type="EMBL" id="MBO1867707.1"/>
    </source>
</evidence>